<dbReference type="Gene3D" id="3.60.70.12">
    <property type="entry name" value="L-amino peptidase D-ALA esterase/amidase"/>
    <property type="match status" value="1"/>
</dbReference>
<keyword evidence="9 10" id="KW-0012">Acyltransferase</keyword>
<gene>
    <name evidence="11" type="ORF">FHL15_011092</name>
</gene>
<dbReference type="NCBIfam" id="NF003802">
    <property type="entry name" value="PRK05388.1"/>
    <property type="match status" value="1"/>
</dbReference>
<evidence type="ECO:0000256" key="3">
    <source>
        <dbReference type="ARBA" id="ARBA00022571"/>
    </source>
</evidence>
<feature type="active site" description="Nucleophile" evidence="10">
    <location>
        <position position="211"/>
    </location>
</feature>
<comment type="PTM">
    <text evidence="10">The alpha and beta chains are autoproteolytically processed from a single precursor protein within the mitochondrion.</text>
</comment>
<dbReference type="PANTHER" id="PTHR23100:SF0">
    <property type="entry name" value="ARGININE BIOSYNTHESIS BIFUNCTIONAL PROTEIN ARGJ, MITOCHONDRIAL"/>
    <property type="match status" value="1"/>
</dbReference>
<accession>A0A553HJA7</accession>
<protein>
    <recommendedName>
        <fullName evidence="10">Arginine biosynthesis bifunctional protein ArgJ, mitochondrial</fullName>
    </recommendedName>
    <domain>
        <recommendedName>
            <fullName evidence="10">Glutamate N-acetyltransferase</fullName>
            <shortName evidence="10">GAT</shortName>
            <ecNumber evidence="10">2.3.1.35</ecNumber>
        </recommendedName>
        <alternativeName>
            <fullName evidence="10">Ornithine acetyltransferase</fullName>
            <shortName evidence="10">OATase</shortName>
        </alternativeName>
        <alternativeName>
            <fullName evidence="10">Ornithine transacetylase</fullName>
        </alternativeName>
    </domain>
    <domain>
        <recommendedName>
            <fullName evidence="10">Amino-acid acetyltransferase</fullName>
            <ecNumber evidence="10">2.3.1.1</ecNumber>
        </recommendedName>
        <alternativeName>
            <fullName evidence="10">N-acetylglutamate synthase</fullName>
            <shortName evidence="10">AGS</shortName>
        </alternativeName>
    </domain>
    <component>
        <recommendedName>
            <fullName evidence="10">Arginine biosynthesis bifunctional protein ArgJ alpha chain</fullName>
        </recommendedName>
    </component>
    <component>
        <recommendedName>
            <fullName evidence="10">Arginine biosynthesis bifunctional protein ArgJ beta chain</fullName>
        </recommendedName>
    </component>
</protein>
<keyword evidence="3 10" id="KW-0055">Arginine biosynthesis</keyword>
<keyword evidence="8 10" id="KW-0511">Multifunctional enzyme</keyword>
<name>A0A553HJA7_9PEZI</name>
<reference evidence="12" key="1">
    <citation type="submission" date="2019-06" db="EMBL/GenBank/DDBJ databases">
        <title>Draft genome sequence of the griseofulvin-producing fungus Xylaria cubensis strain G536.</title>
        <authorList>
            <person name="Mead M.E."/>
            <person name="Raja H.A."/>
            <person name="Steenwyk J.L."/>
            <person name="Knowles S.L."/>
            <person name="Oberlies N.H."/>
            <person name="Rokas A."/>
        </authorList>
    </citation>
    <scope>NUCLEOTIDE SEQUENCE [LARGE SCALE GENOMIC DNA]</scope>
    <source>
        <strain evidence="12">G536</strain>
    </source>
</reference>
<feature type="binding site" evidence="10">
    <location>
        <position position="211"/>
    </location>
    <ligand>
        <name>substrate</name>
    </ligand>
</feature>
<dbReference type="Gene3D" id="3.10.20.340">
    <property type="entry name" value="ArgJ beta chain, C-terminal domain"/>
    <property type="match status" value="1"/>
</dbReference>
<keyword evidence="7 10" id="KW-0496">Mitochondrion</keyword>
<proteinExistence type="inferred from homology"/>
<feature type="binding site" evidence="10">
    <location>
        <position position="298"/>
    </location>
    <ligand>
        <name>substrate</name>
    </ligand>
</feature>
<comment type="catalytic activity">
    <reaction evidence="10">
        <text>N(2)-acetyl-L-ornithine + L-glutamate = N-acetyl-L-glutamate + L-ornithine</text>
        <dbReference type="Rhea" id="RHEA:15349"/>
        <dbReference type="ChEBI" id="CHEBI:29985"/>
        <dbReference type="ChEBI" id="CHEBI:44337"/>
        <dbReference type="ChEBI" id="CHEBI:46911"/>
        <dbReference type="ChEBI" id="CHEBI:57805"/>
        <dbReference type="EC" id="2.3.1.35"/>
    </reaction>
</comment>
<dbReference type="CDD" id="cd02152">
    <property type="entry name" value="OAT"/>
    <property type="match status" value="1"/>
</dbReference>
<evidence type="ECO:0000313" key="12">
    <source>
        <dbReference type="Proteomes" id="UP000319160"/>
    </source>
</evidence>
<comment type="pathway">
    <text evidence="10">Amino-acid biosynthesis; L-arginine biosynthesis; N(2)-acetyl-L-ornithine from L-glutamate: step 1/4.</text>
</comment>
<comment type="similarity">
    <text evidence="2 10">Belongs to the ArgJ family.</text>
</comment>
<feature type="site" description="Cleavage; by autolysis" evidence="10">
    <location>
        <begin position="210"/>
        <end position="211"/>
    </location>
</feature>
<dbReference type="FunFam" id="3.30.2330.10:FF:000001">
    <property type="entry name" value="Arginine biosynthesis bifunctional protein ArgJ, mitochondrial"/>
    <property type="match status" value="1"/>
</dbReference>
<dbReference type="GO" id="GO:0005759">
    <property type="term" value="C:mitochondrial matrix"/>
    <property type="evidence" value="ECO:0007669"/>
    <property type="project" value="UniProtKB-SubCell"/>
</dbReference>
<keyword evidence="6 10" id="KW-0068">Autocatalytic cleavage</keyword>
<evidence type="ECO:0000256" key="1">
    <source>
        <dbReference type="ARBA" id="ARBA00004305"/>
    </source>
</evidence>
<evidence type="ECO:0000256" key="5">
    <source>
        <dbReference type="ARBA" id="ARBA00022679"/>
    </source>
</evidence>
<comment type="catalytic activity">
    <reaction evidence="10">
        <text>L-glutamate + acetyl-CoA = N-acetyl-L-glutamate + CoA + H(+)</text>
        <dbReference type="Rhea" id="RHEA:24292"/>
        <dbReference type="ChEBI" id="CHEBI:15378"/>
        <dbReference type="ChEBI" id="CHEBI:29985"/>
        <dbReference type="ChEBI" id="CHEBI:44337"/>
        <dbReference type="ChEBI" id="CHEBI:57287"/>
        <dbReference type="ChEBI" id="CHEBI:57288"/>
        <dbReference type="EC" id="2.3.1.1"/>
    </reaction>
</comment>
<feature type="binding site" evidence="10">
    <location>
        <position position="200"/>
    </location>
    <ligand>
        <name>substrate</name>
    </ligand>
</feature>
<dbReference type="AlphaFoldDB" id="A0A553HJA7"/>
<evidence type="ECO:0000256" key="9">
    <source>
        <dbReference type="ARBA" id="ARBA00023315"/>
    </source>
</evidence>
<evidence type="ECO:0000256" key="8">
    <source>
        <dbReference type="ARBA" id="ARBA00023268"/>
    </source>
</evidence>
<feature type="binding site" evidence="10">
    <location>
        <position position="442"/>
    </location>
    <ligand>
        <name>substrate</name>
    </ligand>
</feature>
<dbReference type="OrthoDB" id="4199794at2759"/>
<dbReference type="FunFam" id="3.10.20.340:FF:000002">
    <property type="entry name" value="Arginine biosynthesis bifunctional protein ArgJ, mitochondrial"/>
    <property type="match status" value="1"/>
</dbReference>
<comment type="subcellular location">
    <subcellularLocation>
        <location evidence="1 10">Mitochondrion matrix</location>
    </subcellularLocation>
</comment>
<evidence type="ECO:0000256" key="7">
    <source>
        <dbReference type="ARBA" id="ARBA00023128"/>
    </source>
</evidence>
<feature type="site" description="Involved in the stabilization of negative charge on the oxyanion by the formation of the oxyanion hole" evidence="10">
    <location>
        <position position="132"/>
    </location>
</feature>
<feature type="binding site" evidence="10">
    <location>
        <position position="171"/>
    </location>
    <ligand>
        <name>substrate</name>
    </ligand>
</feature>
<dbReference type="Proteomes" id="UP000319160">
    <property type="component" value="Unassembled WGS sequence"/>
</dbReference>
<dbReference type="FunFam" id="3.60.70.12:FF:000002">
    <property type="entry name" value="Arginine biosynthesis bifunctional protein ArgJ, mitochondrial"/>
    <property type="match status" value="1"/>
</dbReference>
<dbReference type="InterPro" id="IPR002813">
    <property type="entry name" value="Arg_biosynth_ArgJ"/>
</dbReference>
<comment type="subunit">
    <text evidence="10">Heterodimer of an alpha and a beta chain.</text>
</comment>
<dbReference type="STRING" id="2512241.A0A553HJA7"/>
<feature type="site" description="Involved in the stabilization of negative charge on the oxyanion by the formation of the oxyanion hole" evidence="10">
    <location>
        <position position="133"/>
    </location>
</feature>
<organism evidence="11 12">
    <name type="scientific">Xylaria flabelliformis</name>
    <dbReference type="NCBI Taxonomy" id="2512241"/>
    <lineage>
        <taxon>Eukaryota</taxon>
        <taxon>Fungi</taxon>
        <taxon>Dikarya</taxon>
        <taxon>Ascomycota</taxon>
        <taxon>Pezizomycotina</taxon>
        <taxon>Sordariomycetes</taxon>
        <taxon>Xylariomycetidae</taxon>
        <taxon>Xylariales</taxon>
        <taxon>Xylariaceae</taxon>
        <taxon>Xylaria</taxon>
    </lineage>
</organism>
<keyword evidence="5 10" id="KW-0808">Transferase</keyword>
<dbReference type="GO" id="GO:0004042">
    <property type="term" value="F:L-glutamate N-acetyltransferase activity"/>
    <property type="evidence" value="ECO:0007669"/>
    <property type="project" value="UniProtKB-UniRule"/>
</dbReference>
<dbReference type="GO" id="GO:0004358">
    <property type="term" value="F:L-glutamate N-acetyltransferase activity, acting on acetyl-L-ornithine as donor"/>
    <property type="evidence" value="ECO:0007669"/>
    <property type="project" value="UniProtKB-UniRule"/>
</dbReference>
<dbReference type="HAMAP" id="MF_01106">
    <property type="entry name" value="ArgJ"/>
    <property type="match status" value="1"/>
</dbReference>
<evidence type="ECO:0000256" key="2">
    <source>
        <dbReference type="ARBA" id="ARBA00006774"/>
    </source>
</evidence>
<comment type="caution">
    <text evidence="11">The sequence shown here is derived from an EMBL/GenBank/DDBJ whole genome shotgun (WGS) entry which is preliminary data.</text>
</comment>
<dbReference type="UniPathway" id="UPA00068">
    <property type="reaction ID" value="UER00106"/>
</dbReference>
<comment type="pathway">
    <text evidence="10">Amino-acid biosynthesis; L-arginine biosynthesis; L-ornithine and N-acetyl-L-glutamate from L-glutamate and N(2)-acetyl-L-ornithine (cyclic): step 1/1.</text>
</comment>
<dbReference type="PANTHER" id="PTHR23100">
    <property type="entry name" value="ARGININE BIOSYNTHESIS BIFUNCTIONAL PROTEIN ARGJ"/>
    <property type="match status" value="1"/>
</dbReference>
<dbReference type="EC" id="2.3.1.1" evidence="10"/>
<keyword evidence="12" id="KW-1185">Reference proteome</keyword>
<feature type="chain" id="PRO_5023445321" description="Arginine biosynthesis bifunctional protein ArgJ alpha chain" evidence="10">
    <location>
        <begin position="1"/>
        <end position="210"/>
    </location>
</feature>
<dbReference type="Gene3D" id="3.30.2330.10">
    <property type="entry name" value="arginine biosynthesis bifunctional protein suprefamily"/>
    <property type="match status" value="1"/>
</dbReference>
<evidence type="ECO:0000256" key="10">
    <source>
        <dbReference type="HAMAP-Rule" id="MF_03124"/>
    </source>
</evidence>
<feature type="chain" id="PRO_5023445322" description="Arginine biosynthesis bifunctional protein ArgJ beta chain" evidence="10">
    <location>
        <begin position="211"/>
        <end position="442"/>
    </location>
</feature>
<dbReference type="SUPFAM" id="SSF56266">
    <property type="entry name" value="DmpA/ArgJ-like"/>
    <property type="match status" value="1"/>
</dbReference>
<dbReference type="InterPro" id="IPR042195">
    <property type="entry name" value="ArgJ_beta_C"/>
</dbReference>
<dbReference type="GO" id="GO:0006592">
    <property type="term" value="P:ornithine biosynthetic process"/>
    <property type="evidence" value="ECO:0007669"/>
    <property type="project" value="TreeGrafter"/>
</dbReference>
<dbReference type="EMBL" id="VFLP01000103">
    <property type="protein sequence ID" value="TRX88037.1"/>
    <property type="molecule type" value="Genomic_DNA"/>
</dbReference>
<dbReference type="NCBIfam" id="TIGR00120">
    <property type="entry name" value="ArgJ"/>
    <property type="match status" value="1"/>
</dbReference>
<evidence type="ECO:0000256" key="6">
    <source>
        <dbReference type="ARBA" id="ARBA00022813"/>
    </source>
</evidence>
<evidence type="ECO:0000256" key="4">
    <source>
        <dbReference type="ARBA" id="ARBA00022605"/>
    </source>
</evidence>
<sequence>MASKALRGSWADLAKATSRISNVYKFPQGFKVSGTIVGVKPSNTTKLDLALIASQAPCSAAAVITKTKFHAAPITFSRKLLESHSSSIRGVIINSGNANAVTGPGGLADATAMSQAADQLLGTQNATLVMSTGVIGQRLPIKKILDGVPAAHEALGDSDTHWLECATAICTTDTFPKLRSRSFTLPSSPSIEYRIAGMTKGAGMICPNMATLLGVIATDAPIAAPALQAALRAATVKSFNSISVDNDMSTNDIIAVLANGAAGGSEITAEKAADFEAFKAVLTDLATDLAKLIVQDGEGATKFITIRVTDALSEAGARQIAATVAQSSLFKTAMYGKDANWGRIVASAGSAFVRPGQAQVDDAPDLNPDTTSVSLIPADGSGELKLLVNGVPEVVDEARAAEILEHSDIEIVLSLGTGSHEAIHWTCDMSHEYVTINGDYRT</sequence>
<comment type="function">
    <text evidence="10">Catalyzes two activities which are involved in the cyclic version of arginine biosynthesis: the synthesis of acetylglutamate from glutamate and acetyl-CoA, and of ornithine by transacetylation between acetylornithine and glutamate.</text>
</comment>
<dbReference type="Pfam" id="PF01960">
    <property type="entry name" value="ArgJ"/>
    <property type="match status" value="1"/>
</dbReference>
<evidence type="ECO:0000313" key="11">
    <source>
        <dbReference type="EMBL" id="TRX88037.1"/>
    </source>
</evidence>
<dbReference type="EC" id="2.3.1.35" evidence="10"/>
<keyword evidence="4 10" id="KW-0028">Amino-acid biosynthesis</keyword>
<feature type="binding site" evidence="10">
    <location>
        <position position="437"/>
    </location>
    <ligand>
        <name>substrate</name>
    </ligand>
</feature>
<dbReference type="InterPro" id="IPR016117">
    <property type="entry name" value="ArgJ-like_dom_sf"/>
</dbReference>
<dbReference type="GO" id="GO:0006526">
    <property type="term" value="P:L-arginine biosynthetic process"/>
    <property type="evidence" value="ECO:0007669"/>
    <property type="project" value="UniProtKB-UniRule"/>
</dbReference>